<feature type="domain" description="Cupin type-2" evidence="2">
    <location>
        <begin position="41"/>
        <end position="113"/>
    </location>
</feature>
<dbReference type="PANTHER" id="PTHR35848">
    <property type="entry name" value="OXALATE-BINDING PROTEIN"/>
    <property type="match status" value="1"/>
</dbReference>
<name>A0A974XLY0_9GAMM</name>
<dbReference type="InterPro" id="IPR014710">
    <property type="entry name" value="RmlC-like_jellyroll"/>
</dbReference>
<dbReference type="GO" id="GO:0046872">
    <property type="term" value="F:metal ion binding"/>
    <property type="evidence" value="ECO:0007669"/>
    <property type="project" value="UniProtKB-KW"/>
</dbReference>
<dbReference type="KEGG" id="scyp:JYB88_16130"/>
<keyword evidence="4" id="KW-1185">Reference proteome</keyword>
<dbReference type="AlphaFoldDB" id="A0A974XLY0"/>
<dbReference type="RefSeq" id="WP_207324773.1">
    <property type="nucleotide sequence ID" value="NZ_CP071504.1"/>
</dbReference>
<evidence type="ECO:0000259" key="2">
    <source>
        <dbReference type="Pfam" id="PF07883"/>
    </source>
</evidence>
<dbReference type="InterPro" id="IPR013096">
    <property type="entry name" value="Cupin_2"/>
</dbReference>
<gene>
    <name evidence="3" type="ORF">JYB88_16130</name>
</gene>
<dbReference type="InterPro" id="IPR011051">
    <property type="entry name" value="RmlC_Cupin_sf"/>
</dbReference>
<protein>
    <submittedName>
        <fullName evidence="3">Cupin domain-containing protein</fullName>
    </submittedName>
</protein>
<sequence>MKPLINLNELSESFHDERGKYADTYYPISEKIGAKRLGYSLSEVPPGKRVCPFHNHRINEEMFLILAGTGTLRFGAEEYQVKPMDIIACPPGGRDVAHQLINTGTETLRYLCLSTNDPFDICEYPDSDKILAMTGEQGNRTLRHISRAGDAVDYYDGEMDD</sequence>
<dbReference type="Gene3D" id="2.60.120.10">
    <property type="entry name" value="Jelly Rolls"/>
    <property type="match status" value="1"/>
</dbReference>
<dbReference type="Proteomes" id="UP000663281">
    <property type="component" value="Chromosome"/>
</dbReference>
<proteinExistence type="predicted"/>
<dbReference type="InterPro" id="IPR051610">
    <property type="entry name" value="GPI/OXD"/>
</dbReference>
<evidence type="ECO:0000313" key="3">
    <source>
        <dbReference type="EMBL" id="QSX29698.1"/>
    </source>
</evidence>
<dbReference type="EMBL" id="CP071504">
    <property type="protein sequence ID" value="QSX29698.1"/>
    <property type="molecule type" value="Genomic_DNA"/>
</dbReference>
<evidence type="ECO:0000256" key="1">
    <source>
        <dbReference type="ARBA" id="ARBA00022723"/>
    </source>
</evidence>
<dbReference type="PANTHER" id="PTHR35848:SF6">
    <property type="entry name" value="CUPIN TYPE-2 DOMAIN-CONTAINING PROTEIN"/>
    <property type="match status" value="1"/>
</dbReference>
<dbReference type="SUPFAM" id="SSF51182">
    <property type="entry name" value="RmlC-like cupins"/>
    <property type="match status" value="1"/>
</dbReference>
<keyword evidence="1" id="KW-0479">Metal-binding</keyword>
<dbReference type="Pfam" id="PF07883">
    <property type="entry name" value="Cupin_2"/>
    <property type="match status" value="1"/>
</dbReference>
<dbReference type="CDD" id="cd02224">
    <property type="entry name" value="cupin_SPO2919-like"/>
    <property type="match status" value="1"/>
</dbReference>
<evidence type="ECO:0000313" key="4">
    <source>
        <dbReference type="Proteomes" id="UP000663281"/>
    </source>
</evidence>
<accession>A0A974XLY0</accession>
<reference evidence="3 4" key="1">
    <citation type="submission" date="2021-03" db="EMBL/GenBank/DDBJ databases">
        <title>Novel species identification of genus Shewanella.</title>
        <authorList>
            <person name="Liu G."/>
            <person name="Zhang Q."/>
        </authorList>
    </citation>
    <scope>NUCLEOTIDE SEQUENCE [LARGE SCALE GENOMIC DNA]</scope>
    <source>
        <strain evidence="3 4">FJAT-53726</strain>
    </source>
</reference>
<organism evidence="3 4">
    <name type="scientific">Shewanella cyperi</name>
    <dbReference type="NCBI Taxonomy" id="2814292"/>
    <lineage>
        <taxon>Bacteria</taxon>
        <taxon>Pseudomonadati</taxon>
        <taxon>Pseudomonadota</taxon>
        <taxon>Gammaproteobacteria</taxon>
        <taxon>Alteromonadales</taxon>
        <taxon>Shewanellaceae</taxon>
        <taxon>Shewanella</taxon>
    </lineage>
</organism>